<reference evidence="2" key="2">
    <citation type="submission" date="2020-09" db="EMBL/GenBank/DDBJ databases">
        <authorList>
            <person name="Sun Q."/>
            <person name="Zhou Y."/>
        </authorList>
    </citation>
    <scope>NUCLEOTIDE SEQUENCE</scope>
    <source>
        <strain evidence="2">CGMCC 1.15493</strain>
    </source>
</reference>
<dbReference type="InterPro" id="IPR010037">
    <property type="entry name" value="FkbH_domain"/>
</dbReference>
<dbReference type="InterPro" id="IPR036412">
    <property type="entry name" value="HAD-like_sf"/>
</dbReference>
<evidence type="ECO:0000259" key="1">
    <source>
        <dbReference type="PROSITE" id="PS51186"/>
    </source>
</evidence>
<comment type="caution">
    <text evidence="2">The sequence shown here is derived from an EMBL/GenBank/DDBJ whole genome shotgun (WGS) entry which is preliminary data.</text>
</comment>
<evidence type="ECO:0000313" key="3">
    <source>
        <dbReference type="Proteomes" id="UP000613160"/>
    </source>
</evidence>
<sequence>MTDGWWRFVPAEGVLPSAGSITAAAAEGRGALTRELRQARAALGTARAASLLRSAEAAAPARFGEPVRLLLVTAQQPRPIEDALRLAFAIAGLAVDIRAIEGVLDLRTALADPATKLFADLDLVLMCLPDEAGGRGDMVSDAATAVAARALAPVAIADFAPASPNSPAEGGGVIVLPLPADGTPVFDARFAATFGAILSPAAADRLADAAAGLAARLKGTAPKLLVTDLDGTLWRGVLGEASEGAAPPELDRAYAETLAALRQRGFVLALASRNDPADVERHFETLGDAPLSLGDFSARAVGWSDKPGLVAEVLDRLGLSSAHAVFVDDDPVNCAKVAARFPEMDVRRFTGDGFAATLLGDPLLAGGSVSNSAARAEQYQRKAAVDHLRAGAPDAAAFLQSLKTEVTIRPLEPDLLPRAAELASRVNQFRFTALRPNVLELGARPGGLDFMAQLDDAFGAHGLVGLVLASIRGDDAVIDAFCLSCRALERGVEGAMLHALAGRARALGLSRLTGRIAILARNEPARDCLARHGFVEREGEWQLALAAAGLQKPDGLVLIDPLTGSDR</sequence>
<dbReference type="InterPro" id="IPR023214">
    <property type="entry name" value="HAD_sf"/>
</dbReference>
<dbReference type="Proteomes" id="UP000613160">
    <property type="component" value="Unassembled WGS sequence"/>
</dbReference>
<keyword evidence="3" id="KW-1185">Reference proteome</keyword>
<dbReference type="InterPro" id="IPR010033">
    <property type="entry name" value="HAD_SF_ppase_IIIC"/>
</dbReference>
<feature type="domain" description="N-acetyltransferase" evidence="1">
    <location>
        <begin position="406"/>
        <end position="555"/>
    </location>
</feature>
<name>A0A916XVZ4_9HYPH</name>
<gene>
    <name evidence="2" type="ORF">GCM10011335_19480</name>
</gene>
<evidence type="ECO:0000313" key="2">
    <source>
        <dbReference type="EMBL" id="GGD16739.1"/>
    </source>
</evidence>
<dbReference type="Gene3D" id="3.40.50.1000">
    <property type="entry name" value="HAD superfamily/HAD-like"/>
    <property type="match status" value="1"/>
</dbReference>
<dbReference type="InterPro" id="IPR016181">
    <property type="entry name" value="Acyl_CoA_acyltransferase"/>
</dbReference>
<dbReference type="InterPro" id="IPR000182">
    <property type="entry name" value="GNAT_dom"/>
</dbReference>
<dbReference type="RefSeq" id="WP_188850415.1">
    <property type="nucleotide sequence ID" value="NZ_BMJJ01000004.1"/>
</dbReference>
<proteinExistence type="predicted"/>
<dbReference type="NCBIfam" id="TIGR01681">
    <property type="entry name" value="HAD-SF-IIIC"/>
    <property type="match status" value="1"/>
</dbReference>
<dbReference type="SUPFAM" id="SSF55729">
    <property type="entry name" value="Acyl-CoA N-acyltransferases (Nat)"/>
    <property type="match status" value="1"/>
</dbReference>
<dbReference type="AlphaFoldDB" id="A0A916XVZ4"/>
<dbReference type="SUPFAM" id="SSF56784">
    <property type="entry name" value="HAD-like"/>
    <property type="match status" value="1"/>
</dbReference>
<organism evidence="2 3">
    <name type="scientific">Aureimonas glaciei</name>
    <dbReference type="NCBI Taxonomy" id="1776957"/>
    <lineage>
        <taxon>Bacteria</taxon>
        <taxon>Pseudomonadati</taxon>
        <taxon>Pseudomonadota</taxon>
        <taxon>Alphaproteobacteria</taxon>
        <taxon>Hyphomicrobiales</taxon>
        <taxon>Aurantimonadaceae</taxon>
        <taxon>Aureimonas</taxon>
    </lineage>
</organism>
<dbReference type="EMBL" id="BMJJ01000004">
    <property type="protein sequence ID" value="GGD16739.1"/>
    <property type="molecule type" value="Genomic_DNA"/>
</dbReference>
<protein>
    <recommendedName>
        <fullName evidence="1">N-acetyltransferase domain-containing protein</fullName>
    </recommendedName>
</protein>
<dbReference type="Gene3D" id="3.40.630.30">
    <property type="match status" value="1"/>
</dbReference>
<reference evidence="2" key="1">
    <citation type="journal article" date="2014" name="Int. J. Syst. Evol. Microbiol.">
        <title>Complete genome sequence of Corynebacterium casei LMG S-19264T (=DSM 44701T), isolated from a smear-ripened cheese.</title>
        <authorList>
            <consortium name="US DOE Joint Genome Institute (JGI-PGF)"/>
            <person name="Walter F."/>
            <person name="Albersmeier A."/>
            <person name="Kalinowski J."/>
            <person name="Ruckert C."/>
        </authorList>
    </citation>
    <scope>NUCLEOTIDE SEQUENCE</scope>
    <source>
        <strain evidence="2">CGMCC 1.15493</strain>
    </source>
</reference>
<accession>A0A916XVZ4</accession>
<dbReference type="GO" id="GO:0016747">
    <property type="term" value="F:acyltransferase activity, transferring groups other than amino-acyl groups"/>
    <property type="evidence" value="ECO:0007669"/>
    <property type="project" value="InterPro"/>
</dbReference>
<dbReference type="NCBIfam" id="TIGR01686">
    <property type="entry name" value="FkbH"/>
    <property type="match status" value="1"/>
</dbReference>
<dbReference type="PROSITE" id="PS51186">
    <property type="entry name" value="GNAT"/>
    <property type="match status" value="1"/>
</dbReference>